<dbReference type="AlphaFoldDB" id="A0AAV7V8R8"/>
<accession>A0AAV7V8R8</accession>
<dbReference type="EMBL" id="JANPWB010000003">
    <property type="protein sequence ID" value="KAJ1197943.1"/>
    <property type="molecule type" value="Genomic_DNA"/>
</dbReference>
<reference evidence="2" key="1">
    <citation type="journal article" date="2022" name="bioRxiv">
        <title>Sequencing and chromosome-scale assembly of the giantPleurodeles waltlgenome.</title>
        <authorList>
            <person name="Brown T."/>
            <person name="Elewa A."/>
            <person name="Iarovenko S."/>
            <person name="Subramanian E."/>
            <person name="Araus A.J."/>
            <person name="Petzold A."/>
            <person name="Susuki M."/>
            <person name="Suzuki K.-i.T."/>
            <person name="Hayashi T."/>
            <person name="Toyoda A."/>
            <person name="Oliveira C."/>
            <person name="Osipova E."/>
            <person name="Leigh N.D."/>
            <person name="Simon A."/>
            <person name="Yun M.H."/>
        </authorList>
    </citation>
    <scope>NUCLEOTIDE SEQUENCE</scope>
    <source>
        <strain evidence="2">20211129_DDA</strain>
        <tissue evidence="2">Liver</tissue>
    </source>
</reference>
<feature type="region of interest" description="Disordered" evidence="1">
    <location>
        <begin position="1"/>
        <end position="86"/>
    </location>
</feature>
<sequence length="86" mass="9914">MRKGKSRFLQEEKTGRGKKAGLTDRSCTPQEDDVEERHDQSRGRDSRGRPGGKKEQTDRPHSGKNVAQSGTDHRRNRTRRDGNFFF</sequence>
<proteinExistence type="predicted"/>
<feature type="compositionally biased region" description="Basic and acidic residues" evidence="1">
    <location>
        <begin position="35"/>
        <end position="61"/>
    </location>
</feature>
<dbReference type="Proteomes" id="UP001066276">
    <property type="component" value="Chromosome 2_1"/>
</dbReference>
<evidence type="ECO:0000256" key="1">
    <source>
        <dbReference type="SAM" id="MobiDB-lite"/>
    </source>
</evidence>
<keyword evidence="3" id="KW-1185">Reference proteome</keyword>
<organism evidence="2 3">
    <name type="scientific">Pleurodeles waltl</name>
    <name type="common">Iberian ribbed newt</name>
    <dbReference type="NCBI Taxonomy" id="8319"/>
    <lineage>
        <taxon>Eukaryota</taxon>
        <taxon>Metazoa</taxon>
        <taxon>Chordata</taxon>
        <taxon>Craniata</taxon>
        <taxon>Vertebrata</taxon>
        <taxon>Euteleostomi</taxon>
        <taxon>Amphibia</taxon>
        <taxon>Batrachia</taxon>
        <taxon>Caudata</taxon>
        <taxon>Salamandroidea</taxon>
        <taxon>Salamandridae</taxon>
        <taxon>Pleurodelinae</taxon>
        <taxon>Pleurodeles</taxon>
    </lineage>
</organism>
<evidence type="ECO:0000313" key="2">
    <source>
        <dbReference type="EMBL" id="KAJ1197943.1"/>
    </source>
</evidence>
<evidence type="ECO:0000313" key="3">
    <source>
        <dbReference type="Proteomes" id="UP001066276"/>
    </source>
</evidence>
<gene>
    <name evidence="2" type="ORF">NDU88_001787</name>
</gene>
<comment type="caution">
    <text evidence="2">The sequence shown here is derived from an EMBL/GenBank/DDBJ whole genome shotgun (WGS) entry which is preliminary data.</text>
</comment>
<name>A0AAV7V8R8_PLEWA</name>
<protein>
    <submittedName>
        <fullName evidence="2">Uncharacterized protein</fullName>
    </submittedName>
</protein>